<reference evidence="2" key="2">
    <citation type="submission" date="2020-11" db="EMBL/GenBank/DDBJ databases">
        <title>Whole genome sequencing of Colletotrichum sp.</title>
        <authorList>
            <person name="Li H."/>
        </authorList>
    </citation>
    <scope>NUCLEOTIDE SEQUENCE</scope>
    <source>
        <strain evidence="2">CkLH20</strain>
    </source>
</reference>
<dbReference type="Pfam" id="PF01370">
    <property type="entry name" value="Epimerase"/>
    <property type="match status" value="1"/>
</dbReference>
<dbReference type="InterPro" id="IPR001509">
    <property type="entry name" value="Epimerase_deHydtase"/>
</dbReference>
<feature type="domain" description="NAD-dependent epimerase/dehydratase" evidence="1">
    <location>
        <begin position="5"/>
        <end position="86"/>
    </location>
</feature>
<dbReference type="InterPro" id="IPR036291">
    <property type="entry name" value="NAD(P)-bd_dom_sf"/>
</dbReference>
<gene>
    <name evidence="2" type="ORF">CkaCkLH20_03554</name>
</gene>
<organism evidence="2 3">
    <name type="scientific">Colletotrichum karsti</name>
    <dbReference type="NCBI Taxonomy" id="1095194"/>
    <lineage>
        <taxon>Eukaryota</taxon>
        <taxon>Fungi</taxon>
        <taxon>Dikarya</taxon>
        <taxon>Ascomycota</taxon>
        <taxon>Pezizomycotina</taxon>
        <taxon>Sordariomycetes</taxon>
        <taxon>Hypocreomycetidae</taxon>
        <taxon>Glomerellales</taxon>
        <taxon>Glomerellaceae</taxon>
        <taxon>Colletotrichum</taxon>
        <taxon>Colletotrichum boninense species complex</taxon>
    </lineage>
</organism>
<evidence type="ECO:0000313" key="3">
    <source>
        <dbReference type="Proteomes" id="UP000781932"/>
    </source>
</evidence>
<dbReference type="GO" id="GO:0004029">
    <property type="term" value="F:aldehyde dehydrogenase (NAD+) activity"/>
    <property type="evidence" value="ECO:0007669"/>
    <property type="project" value="TreeGrafter"/>
</dbReference>
<accession>A0A9P6LJR9</accession>
<dbReference type="PANTHER" id="PTHR48079:SF6">
    <property type="entry name" value="NAD(P)-BINDING DOMAIN-CONTAINING PROTEIN-RELATED"/>
    <property type="match status" value="1"/>
</dbReference>
<dbReference type="GeneID" id="62159347"/>
<dbReference type="PANTHER" id="PTHR48079">
    <property type="entry name" value="PROTEIN YEEZ"/>
    <property type="match status" value="1"/>
</dbReference>
<comment type="caution">
    <text evidence="2">The sequence shown here is derived from an EMBL/GenBank/DDBJ whole genome shotgun (WGS) entry which is preliminary data.</text>
</comment>
<dbReference type="SUPFAM" id="SSF51735">
    <property type="entry name" value="NAD(P)-binding Rossmann-fold domains"/>
    <property type="match status" value="1"/>
</dbReference>
<evidence type="ECO:0000313" key="2">
    <source>
        <dbReference type="EMBL" id="KAF9878654.1"/>
    </source>
</evidence>
<keyword evidence="3" id="KW-1185">Reference proteome</keyword>
<dbReference type="InterPro" id="IPR051783">
    <property type="entry name" value="NAD(P)-dependent_oxidoreduct"/>
</dbReference>
<reference evidence="2" key="1">
    <citation type="submission" date="2020-03" db="EMBL/GenBank/DDBJ databases">
        <authorList>
            <person name="He L."/>
        </authorList>
    </citation>
    <scope>NUCLEOTIDE SEQUENCE</scope>
    <source>
        <strain evidence="2">CkLH20</strain>
    </source>
</reference>
<dbReference type="Proteomes" id="UP000781932">
    <property type="component" value="Unassembled WGS sequence"/>
</dbReference>
<name>A0A9P6LJR9_9PEZI</name>
<dbReference type="GO" id="GO:0005737">
    <property type="term" value="C:cytoplasm"/>
    <property type="evidence" value="ECO:0007669"/>
    <property type="project" value="TreeGrafter"/>
</dbReference>
<dbReference type="RefSeq" id="XP_038748115.1">
    <property type="nucleotide sequence ID" value="XM_038886273.1"/>
</dbReference>
<dbReference type="Gene3D" id="3.40.50.720">
    <property type="entry name" value="NAD(P)-binding Rossmann-like Domain"/>
    <property type="match status" value="2"/>
</dbReference>
<sequence length="356" mass="38744">MSHNILITGAAGYIGGSVLANFLARSSGPIKTANLFAAVRSEEQMEKLANLNVHVVQLDLADERAVKQVVADNDIDFVIYTAGVIDQRPVSSLIESLGERRMSTGRDVYFIYTGVSTTFLPVGGWSAGVVRDTDQLFEKEKEIGGPNHARLTSIFVVEKAEALGVTAFNVPVPVVYGRGTGEGRKLSVNIPAFVRSSIKHKVVHKFDEDGNAPAVHVSDLAELYTILTEKTLLKEPIPSGAKGYYFGVAHQVSWWDVMQKLAEVLHARGLVTEPAAQVWPSDDVAAEALGFPKLYIRAMGTASGNLVSENSCQLGWQPKWTREKFLASIDDEVEDILELDTVKTSLFSELLTPSAN</sequence>
<dbReference type="EMBL" id="JAATWM020000009">
    <property type="protein sequence ID" value="KAF9878654.1"/>
    <property type="molecule type" value="Genomic_DNA"/>
</dbReference>
<proteinExistence type="predicted"/>
<dbReference type="AlphaFoldDB" id="A0A9P6LJR9"/>
<protein>
    <submittedName>
        <fullName evidence="2">NAD dependent epimerase/dehydratase</fullName>
    </submittedName>
</protein>
<evidence type="ECO:0000259" key="1">
    <source>
        <dbReference type="Pfam" id="PF01370"/>
    </source>
</evidence>
<dbReference type="OrthoDB" id="10262413at2759"/>